<accession>C7PX54</accession>
<dbReference type="eggNOG" id="COG0226">
    <property type="taxonomic scope" value="Bacteria"/>
</dbReference>
<feature type="chain" id="PRO_5002982570" description="PBP domain-containing protein" evidence="1">
    <location>
        <begin position="28"/>
        <end position="332"/>
    </location>
</feature>
<reference evidence="2 3" key="1">
    <citation type="journal article" date="2009" name="Stand. Genomic Sci.">
        <title>Complete genome sequence of Catenulispora acidiphila type strain (ID 139908).</title>
        <authorList>
            <person name="Copeland A."/>
            <person name="Lapidus A."/>
            <person name="Glavina Del Rio T."/>
            <person name="Nolan M."/>
            <person name="Lucas S."/>
            <person name="Chen F."/>
            <person name="Tice H."/>
            <person name="Cheng J.F."/>
            <person name="Bruce D."/>
            <person name="Goodwin L."/>
            <person name="Pitluck S."/>
            <person name="Mikhailova N."/>
            <person name="Pati A."/>
            <person name="Ivanova N."/>
            <person name="Mavromatis K."/>
            <person name="Chen A."/>
            <person name="Palaniappan K."/>
            <person name="Chain P."/>
            <person name="Land M."/>
            <person name="Hauser L."/>
            <person name="Chang Y.J."/>
            <person name="Jeffries C.D."/>
            <person name="Chertkov O."/>
            <person name="Brettin T."/>
            <person name="Detter J.C."/>
            <person name="Han C."/>
            <person name="Ali Z."/>
            <person name="Tindall B.J."/>
            <person name="Goker M."/>
            <person name="Bristow J."/>
            <person name="Eisen J.A."/>
            <person name="Markowitz V."/>
            <person name="Hugenholtz P."/>
            <person name="Kyrpides N.C."/>
            <person name="Klenk H.P."/>
        </authorList>
    </citation>
    <scope>NUCLEOTIDE SEQUENCE [LARGE SCALE GENOMIC DNA]</scope>
    <source>
        <strain evidence="3">DSM 44928 / JCM 14897 / NBRC 102108 / NRRL B-24433 / ID139908</strain>
    </source>
</reference>
<evidence type="ECO:0000256" key="1">
    <source>
        <dbReference type="SAM" id="SignalP"/>
    </source>
</evidence>
<dbReference type="RefSeq" id="WP_012784700.1">
    <property type="nucleotide sequence ID" value="NC_013131.1"/>
</dbReference>
<evidence type="ECO:0000313" key="3">
    <source>
        <dbReference type="Proteomes" id="UP000000851"/>
    </source>
</evidence>
<dbReference type="STRING" id="479433.Caci_0453"/>
<dbReference type="Gene3D" id="3.40.190.10">
    <property type="entry name" value="Periplasmic binding protein-like II"/>
    <property type="match status" value="2"/>
</dbReference>
<proteinExistence type="predicted"/>
<feature type="signal peptide" evidence="1">
    <location>
        <begin position="1"/>
        <end position="27"/>
    </location>
</feature>
<name>C7PX54_CATAD</name>
<dbReference type="KEGG" id="cai:Caci_0453"/>
<gene>
    <name evidence="2" type="ordered locus">Caci_0453</name>
</gene>
<organism evidence="2 3">
    <name type="scientific">Catenulispora acidiphila (strain DSM 44928 / JCM 14897 / NBRC 102108 / NRRL B-24433 / ID139908)</name>
    <dbReference type="NCBI Taxonomy" id="479433"/>
    <lineage>
        <taxon>Bacteria</taxon>
        <taxon>Bacillati</taxon>
        <taxon>Actinomycetota</taxon>
        <taxon>Actinomycetes</taxon>
        <taxon>Catenulisporales</taxon>
        <taxon>Catenulisporaceae</taxon>
        <taxon>Catenulispora</taxon>
    </lineage>
</organism>
<dbReference type="AlphaFoldDB" id="C7PX54"/>
<dbReference type="Proteomes" id="UP000000851">
    <property type="component" value="Chromosome"/>
</dbReference>
<dbReference type="HOGENOM" id="CLU_863110_0_0_11"/>
<keyword evidence="1" id="KW-0732">Signal</keyword>
<evidence type="ECO:0000313" key="2">
    <source>
        <dbReference type="EMBL" id="ACU69405.1"/>
    </source>
</evidence>
<dbReference type="SUPFAM" id="SSF53850">
    <property type="entry name" value="Periplasmic binding protein-like II"/>
    <property type="match status" value="1"/>
</dbReference>
<keyword evidence="3" id="KW-1185">Reference proteome</keyword>
<dbReference type="InParanoid" id="C7PX54"/>
<sequence precursor="true">MNQKTKKLAVIGAVGLFVLGAAGSAQADPSGAPQFRQLAGVGSDTTTPVMNALSNDLTVGGTKVIGSYDATGSTTIATQAGTTCSKIARPNGSGAGRTALLASLAAKDGCLQFSRSSSLTLTATGGAQLTYVPFALDGVTYAITGTDTLIPRNLDLATLQSIYTCDPTVVGTAPNFSITAMLPQAGSGTRSFWEGKMGITDADVVAGKYACITDKSNGQPIEEQDGRVLTDKAIIPYSIASYDAEESQTIQDVRGAAVLGAVGGVAAQQINSSFPVTREVYNVIPTADTATAPWSTTFVGSSSLVCADSSTITKFGFTVAPDCGSTTNVTAP</sequence>
<protein>
    <recommendedName>
        <fullName evidence="4">PBP domain-containing protein</fullName>
    </recommendedName>
</protein>
<evidence type="ECO:0008006" key="4">
    <source>
        <dbReference type="Google" id="ProtNLM"/>
    </source>
</evidence>
<dbReference type="EMBL" id="CP001700">
    <property type="protein sequence ID" value="ACU69405.1"/>
    <property type="molecule type" value="Genomic_DNA"/>
</dbReference>